<keyword evidence="2" id="KW-1185">Reference proteome</keyword>
<dbReference type="OrthoDB" id="5736604at2"/>
<gene>
    <name evidence="1" type="ORF">FME95_07900</name>
</gene>
<organism evidence="1 2">
    <name type="scientific">Reinekea thalattae</name>
    <dbReference type="NCBI Taxonomy" id="2593301"/>
    <lineage>
        <taxon>Bacteria</taxon>
        <taxon>Pseudomonadati</taxon>
        <taxon>Pseudomonadota</taxon>
        <taxon>Gammaproteobacteria</taxon>
        <taxon>Oceanospirillales</taxon>
        <taxon>Saccharospirillaceae</taxon>
        <taxon>Reinekea</taxon>
    </lineage>
</organism>
<dbReference type="RefSeq" id="WP_147713844.1">
    <property type="nucleotide sequence ID" value="NZ_VKAD01000001.1"/>
</dbReference>
<name>A0A5C8ZC09_9GAMM</name>
<evidence type="ECO:0000313" key="2">
    <source>
        <dbReference type="Proteomes" id="UP000321764"/>
    </source>
</evidence>
<protein>
    <submittedName>
        <fullName evidence="1">Uncharacterized protein</fullName>
    </submittedName>
</protein>
<sequence length="92" mass="10526">MKKDKSRVEGVEWGEAQLREYLNFTTFDGTDKDFHCLHRAYTRMTADVFADFVALFKAENRNIHAINLQGKTLAELIASHDKSADYLTALTN</sequence>
<comment type="caution">
    <text evidence="1">The sequence shown here is derived from an EMBL/GenBank/DDBJ whole genome shotgun (WGS) entry which is preliminary data.</text>
</comment>
<dbReference type="Proteomes" id="UP000321764">
    <property type="component" value="Unassembled WGS sequence"/>
</dbReference>
<dbReference type="InterPro" id="IPR047742">
    <property type="entry name" value="PA4642-like"/>
</dbReference>
<dbReference type="AlphaFoldDB" id="A0A5C8ZC09"/>
<proteinExistence type="predicted"/>
<dbReference type="NCBIfam" id="NF038106">
    <property type="entry name" value="gamma_NF038106"/>
    <property type="match status" value="1"/>
</dbReference>
<evidence type="ECO:0000313" key="1">
    <source>
        <dbReference type="EMBL" id="TXR54446.1"/>
    </source>
</evidence>
<reference evidence="1 2" key="1">
    <citation type="submission" date="2019-07" db="EMBL/GenBank/DDBJ databases">
        <title>Reinekea sp. strain SSH23 genome sequencing and assembly.</title>
        <authorList>
            <person name="Kim I."/>
        </authorList>
    </citation>
    <scope>NUCLEOTIDE SEQUENCE [LARGE SCALE GENOMIC DNA]</scope>
    <source>
        <strain evidence="1 2">SSH23</strain>
    </source>
</reference>
<dbReference type="EMBL" id="VKAD01000001">
    <property type="protein sequence ID" value="TXR54446.1"/>
    <property type="molecule type" value="Genomic_DNA"/>
</dbReference>
<accession>A0A5C8ZC09</accession>